<name>A0A9K3HTX5_HELAN</name>
<dbReference type="Gramene" id="mRNA:HanXRQr2_Chr11g0516881">
    <property type="protein sequence ID" value="mRNA:HanXRQr2_Chr11g0516881"/>
    <property type="gene ID" value="HanXRQr2_Chr11g0516881"/>
</dbReference>
<accession>A0A9K3HTX5</accession>
<dbReference type="AlphaFoldDB" id="A0A9K3HTX5"/>
<gene>
    <name evidence="1" type="ORF">HanXRQr2_Chr11g0516881</name>
</gene>
<reference evidence="1" key="1">
    <citation type="journal article" date="2017" name="Nature">
        <title>The sunflower genome provides insights into oil metabolism, flowering and Asterid evolution.</title>
        <authorList>
            <person name="Badouin H."/>
            <person name="Gouzy J."/>
            <person name="Grassa C.J."/>
            <person name="Murat F."/>
            <person name="Staton S.E."/>
            <person name="Cottret L."/>
            <person name="Lelandais-Briere C."/>
            <person name="Owens G.L."/>
            <person name="Carrere S."/>
            <person name="Mayjonade B."/>
            <person name="Legrand L."/>
            <person name="Gill N."/>
            <person name="Kane N.C."/>
            <person name="Bowers J.E."/>
            <person name="Hubner S."/>
            <person name="Bellec A."/>
            <person name="Berard A."/>
            <person name="Berges H."/>
            <person name="Blanchet N."/>
            <person name="Boniface M.C."/>
            <person name="Brunel D."/>
            <person name="Catrice O."/>
            <person name="Chaidir N."/>
            <person name="Claudel C."/>
            <person name="Donnadieu C."/>
            <person name="Faraut T."/>
            <person name="Fievet G."/>
            <person name="Helmstetter N."/>
            <person name="King M."/>
            <person name="Knapp S.J."/>
            <person name="Lai Z."/>
            <person name="Le Paslier M.C."/>
            <person name="Lippi Y."/>
            <person name="Lorenzon L."/>
            <person name="Mandel J.R."/>
            <person name="Marage G."/>
            <person name="Marchand G."/>
            <person name="Marquand E."/>
            <person name="Bret-Mestries E."/>
            <person name="Morien E."/>
            <person name="Nambeesan S."/>
            <person name="Nguyen T."/>
            <person name="Pegot-Espagnet P."/>
            <person name="Pouilly N."/>
            <person name="Raftis F."/>
            <person name="Sallet E."/>
            <person name="Schiex T."/>
            <person name="Thomas J."/>
            <person name="Vandecasteele C."/>
            <person name="Vares D."/>
            <person name="Vear F."/>
            <person name="Vautrin S."/>
            <person name="Crespi M."/>
            <person name="Mangin B."/>
            <person name="Burke J.M."/>
            <person name="Salse J."/>
            <person name="Munos S."/>
            <person name="Vincourt P."/>
            <person name="Rieseberg L.H."/>
            <person name="Langlade N.B."/>
        </authorList>
    </citation>
    <scope>NUCLEOTIDE SEQUENCE</scope>
    <source>
        <tissue evidence="1">Leaves</tissue>
    </source>
</reference>
<dbReference type="EMBL" id="MNCJ02000326">
    <property type="protein sequence ID" value="KAF5784210.1"/>
    <property type="molecule type" value="Genomic_DNA"/>
</dbReference>
<keyword evidence="2" id="KW-1185">Reference proteome</keyword>
<evidence type="ECO:0000313" key="1">
    <source>
        <dbReference type="EMBL" id="KAF5784210.1"/>
    </source>
</evidence>
<evidence type="ECO:0000313" key="2">
    <source>
        <dbReference type="Proteomes" id="UP000215914"/>
    </source>
</evidence>
<dbReference type="Proteomes" id="UP000215914">
    <property type="component" value="Unassembled WGS sequence"/>
</dbReference>
<sequence length="65" mass="7581">MKRVLNPQLFAVWLATYASSTLQELLHDFPQLLVLADHNQPTNQKKKKKLNYKAFNHISSNMNKN</sequence>
<protein>
    <submittedName>
        <fullName evidence="1">Uncharacterized protein</fullName>
    </submittedName>
</protein>
<comment type="caution">
    <text evidence="1">The sequence shown here is derived from an EMBL/GenBank/DDBJ whole genome shotgun (WGS) entry which is preliminary data.</text>
</comment>
<reference evidence="1" key="2">
    <citation type="submission" date="2020-06" db="EMBL/GenBank/DDBJ databases">
        <title>Helianthus annuus Genome sequencing and assembly Release 2.</title>
        <authorList>
            <person name="Gouzy J."/>
            <person name="Langlade N."/>
            <person name="Munos S."/>
        </authorList>
    </citation>
    <scope>NUCLEOTIDE SEQUENCE</scope>
    <source>
        <tissue evidence="1">Leaves</tissue>
    </source>
</reference>
<proteinExistence type="predicted"/>
<organism evidence="1 2">
    <name type="scientific">Helianthus annuus</name>
    <name type="common">Common sunflower</name>
    <dbReference type="NCBI Taxonomy" id="4232"/>
    <lineage>
        <taxon>Eukaryota</taxon>
        <taxon>Viridiplantae</taxon>
        <taxon>Streptophyta</taxon>
        <taxon>Embryophyta</taxon>
        <taxon>Tracheophyta</taxon>
        <taxon>Spermatophyta</taxon>
        <taxon>Magnoliopsida</taxon>
        <taxon>eudicotyledons</taxon>
        <taxon>Gunneridae</taxon>
        <taxon>Pentapetalae</taxon>
        <taxon>asterids</taxon>
        <taxon>campanulids</taxon>
        <taxon>Asterales</taxon>
        <taxon>Asteraceae</taxon>
        <taxon>Asteroideae</taxon>
        <taxon>Heliantheae alliance</taxon>
        <taxon>Heliantheae</taxon>
        <taxon>Helianthus</taxon>
    </lineage>
</organism>